<comment type="caution">
    <text evidence="2">The sequence shown here is derived from an EMBL/GenBank/DDBJ whole genome shotgun (WGS) entry which is preliminary data.</text>
</comment>
<dbReference type="Gene3D" id="2.40.160.10">
    <property type="entry name" value="Porin"/>
    <property type="match status" value="1"/>
</dbReference>
<proteinExistence type="predicted"/>
<feature type="signal peptide" evidence="1">
    <location>
        <begin position="1"/>
        <end position="20"/>
    </location>
</feature>
<organism evidence="2 3">
    <name type="scientific">Alkalimonas delamerensis</name>
    <dbReference type="NCBI Taxonomy" id="265981"/>
    <lineage>
        <taxon>Bacteria</taxon>
        <taxon>Pseudomonadati</taxon>
        <taxon>Pseudomonadota</taxon>
        <taxon>Gammaproteobacteria</taxon>
        <taxon>Alkalimonas</taxon>
    </lineage>
</organism>
<keyword evidence="3" id="KW-1185">Reference proteome</keyword>
<dbReference type="RefSeq" id="WP_305943909.1">
    <property type="nucleotide sequence ID" value="NZ_JAUZVY010000001.1"/>
</dbReference>
<sequence length="369" mass="41980">MVKRLLCLTPMLMLVSPVQAVDFQYGGFVTVGVGAIIDSKEQRYGYEGFDCPCFITDFNTAGLYERGEIGWKQDSRLGLQGTARFQPGLSLTAQAVARGADSSVNLEWLYLSYDLSNDWTLQLGRKRIPLYYYSDFQDVGLAYIWARPTQALYGWEASNYDGASLRYSSFHRDWEIQASAFVGNAKVKKSGFARIYDEVAQDIRWRNILGADLEVTRNWFTARVVYLQSDNSITDRPDSADFLSPADKQQVFGLALNADFNDWLILSEFNTNIRKSRDEDLRVPAPAMSFGVGRRFGAWTPFVNYARFWEKSTSSGYENERFIDLSATLRYDITSSSAFKLQVNRFSDRSEFEFVGSSTLLSANYNLVF</sequence>
<evidence type="ECO:0000313" key="2">
    <source>
        <dbReference type="EMBL" id="MDP4527692.1"/>
    </source>
</evidence>
<accession>A0ABT9GL44</accession>
<name>A0ABT9GL44_9GAMM</name>
<gene>
    <name evidence="2" type="ORF">Q3O59_01440</name>
</gene>
<feature type="chain" id="PRO_5047138993" description="Porin" evidence="1">
    <location>
        <begin position="21"/>
        <end position="369"/>
    </location>
</feature>
<dbReference type="InterPro" id="IPR023614">
    <property type="entry name" value="Porin_dom_sf"/>
</dbReference>
<keyword evidence="1" id="KW-0732">Signal</keyword>
<dbReference type="Proteomes" id="UP001236258">
    <property type="component" value="Unassembled WGS sequence"/>
</dbReference>
<dbReference type="SUPFAM" id="SSF56935">
    <property type="entry name" value="Porins"/>
    <property type="match status" value="1"/>
</dbReference>
<dbReference type="EMBL" id="JAUZVY010000001">
    <property type="protein sequence ID" value="MDP4527692.1"/>
    <property type="molecule type" value="Genomic_DNA"/>
</dbReference>
<evidence type="ECO:0000313" key="3">
    <source>
        <dbReference type="Proteomes" id="UP001236258"/>
    </source>
</evidence>
<protein>
    <recommendedName>
        <fullName evidence="4">Porin</fullName>
    </recommendedName>
</protein>
<reference evidence="2 3" key="1">
    <citation type="submission" date="2023-08" db="EMBL/GenBank/DDBJ databases">
        <authorList>
            <person name="Joshi A."/>
            <person name="Thite S."/>
        </authorList>
    </citation>
    <scope>NUCLEOTIDE SEQUENCE [LARGE SCALE GENOMIC DNA]</scope>
    <source>
        <strain evidence="2 3">1E1</strain>
    </source>
</reference>
<evidence type="ECO:0000256" key="1">
    <source>
        <dbReference type="SAM" id="SignalP"/>
    </source>
</evidence>
<evidence type="ECO:0008006" key="4">
    <source>
        <dbReference type="Google" id="ProtNLM"/>
    </source>
</evidence>